<comment type="caution">
    <text evidence="6">The sequence shown here is derived from an EMBL/GenBank/DDBJ whole genome shotgun (WGS) entry which is preliminary data.</text>
</comment>
<evidence type="ECO:0000256" key="1">
    <source>
        <dbReference type="ARBA" id="ARBA00022741"/>
    </source>
</evidence>
<dbReference type="AlphaFoldDB" id="A0A6L9L948"/>
<keyword evidence="3" id="KW-0347">Helicase</keyword>
<dbReference type="GO" id="GO:0016787">
    <property type="term" value="F:hydrolase activity"/>
    <property type="evidence" value="ECO:0007669"/>
    <property type="project" value="UniProtKB-KW"/>
</dbReference>
<accession>A0A6L9L948</accession>
<evidence type="ECO:0000259" key="5">
    <source>
        <dbReference type="PROSITE" id="PS51194"/>
    </source>
</evidence>
<evidence type="ECO:0000313" key="7">
    <source>
        <dbReference type="Proteomes" id="UP000474175"/>
    </source>
</evidence>
<evidence type="ECO:0000256" key="3">
    <source>
        <dbReference type="ARBA" id="ARBA00022806"/>
    </source>
</evidence>
<dbReference type="SUPFAM" id="SSF52540">
    <property type="entry name" value="P-loop containing nucleoside triphosphate hydrolases"/>
    <property type="match status" value="1"/>
</dbReference>
<dbReference type="InterPro" id="IPR001650">
    <property type="entry name" value="Helicase_C-like"/>
</dbReference>
<reference evidence="6 7" key="1">
    <citation type="submission" date="2020-02" db="EMBL/GenBank/DDBJ databases">
        <title>Draft genome sequence of two Spirosoma agri KCTC 52727 and Spirosoma terrae KCTC 52035.</title>
        <authorList>
            <person name="Rojas J."/>
            <person name="Ambika Manirajan B."/>
            <person name="Suarez C."/>
            <person name="Ratering S."/>
            <person name="Schnell S."/>
        </authorList>
    </citation>
    <scope>NUCLEOTIDE SEQUENCE [LARGE SCALE GENOMIC DNA]</scope>
    <source>
        <strain evidence="6 7">KCTC 52035</strain>
    </source>
</reference>
<keyword evidence="2" id="KW-0378">Hydrolase</keyword>
<dbReference type="InterPro" id="IPR027417">
    <property type="entry name" value="P-loop_NTPase"/>
</dbReference>
<dbReference type="EMBL" id="JAAFZH010000004">
    <property type="protein sequence ID" value="NDU95651.1"/>
    <property type="molecule type" value="Genomic_DNA"/>
</dbReference>
<dbReference type="Pfam" id="PF00271">
    <property type="entry name" value="Helicase_C"/>
    <property type="match status" value="1"/>
</dbReference>
<dbReference type="PANTHER" id="PTHR11274:SF0">
    <property type="entry name" value="GENERAL TRANSCRIPTION AND DNA REPAIR FACTOR IIH HELICASE SUBUNIT XPB"/>
    <property type="match status" value="1"/>
</dbReference>
<name>A0A6L9L948_9BACT</name>
<protein>
    <recommendedName>
        <fullName evidence="5">Helicase C-terminal domain-containing protein</fullName>
    </recommendedName>
</protein>
<keyword evidence="4" id="KW-0067">ATP-binding</keyword>
<dbReference type="PROSITE" id="PS51194">
    <property type="entry name" value="HELICASE_CTER"/>
    <property type="match status" value="1"/>
</dbReference>
<evidence type="ECO:0000313" key="6">
    <source>
        <dbReference type="EMBL" id="NDU95651.1"/>
    </source>
</evidence>
<sequence length="474" mass="54321">MNVKSLSPEQIRELAAISDVNKRKDGYQKLVVDFAARVRYLAVTMFTRGGKTVLTRRLVERYRAVQPNRLITVIVPTRKLKDDWETELAGIPNVEVWVIHTYVGTSGKILSEEHYQSGVLIVDEAHWVTGEYSMYYSTVLSKSTYDFCLLLSATLNEEQLTFLEKHGIQHRFDLPLKTGYLLGVVPPYETINLAVPLTPSEEINYIKAQEEYNQHTKFFEQYSERGAAYLAATCMAGKRITKFDDRTMSGNEWADEVANYLSLNELVPDPITGGQVIGVSFKWNAAMRSRNSVLYNAQRKSRFARGLLNRLGHQRILVFCSSIHQLEEIVKHDPLAQGYHSKLTKKQKKDALDRFYGGQFPHLISCKALNEGFTVHDVQWGINLSISSQSRELIQKIGRLLAYNPDQPDKQARMINLYVPDFTYKGVEYRSQEAVWLKKAQQGQMFVQYMTDPYLVVPDEYRVLKPPILYPNAA</sequence>
<dbReference type="InterPro" id="IPR050615">
    <property type="entry name" value="ATP-dep_DNA_Helicase"/>
</dbReference>
<dbReference type="GO" id="GO:0005524">
    <property type="term" value="F:ATP binding"/>
    <property type="evidence" value="ECO:0007669"/>
    <property type="project" value="UniProtKB-KW"/>
</dbReference>
<dbReference type="Proteomes" id="UP000474175">
    <property type="component" value="Unassembled WGS sequence"/>
</dbReference>
<dbReference type="Gene3D" id="3.40.50.300">
    <property type="entry name" value="P-loop containing nucleotide triphosphate hydrolases"/>
    <property type="match status" value="2"/>
</dbReference>
<feature type="domain" description="Helicase C-terminal" evidence="5">
    <location>
        <begin position="303"/>
        <end position="462"/>
    </location>
</feature>
<evidence type="ECO:0000256" key="4">
    <source>
        <dbReference type="ARBA" id="ARBA00022840"/>
    </source>
</evidence>
<keyword evidence="1" id="KW-0547">Nucleotide-binding</keyword>
<evidence type="ECO:0000256" key="2">
    <source>
        <dbReference type="ARBA" id="ARBA00022801"/>
    </source>
</evidence>
<dbReference type="GO" id="GO:0004386">
    <property type="term" value="F:helicase activity"/>
    <property type="evidence" value="ECO:0007669"/>
    <property type="project" value="UniProtKB-KW"/>
</dbReference>
<proteinExistence type="predicted"/>
<dbReference type="PANTHER" id="PTHR11274">
    <property type="entry name" value="RAD25/XP-B DNA REPAIR HELICASE"/>
    <property type="match status" value="1"/>
</dbReference>
<organism evidence="6 7">
    <name type="scientific">Spirosoma terrae</name>
    <dbReference type="NCBI Taxonomy" id="1968276"/>
    <lineage>
        <taxon>Bacteria</taxon>
        <taxon>Pseudomonadati</taxon>
        <taxon>Bacteroidota</taxon>
        <taxon>Cytophagia</taxon>
        <taxon>Cytophagales</taxon>
        <taxon>Cytophagaceae</taxon>
        <taxon>Spirosoma</taxon>
    </lineage>
</organism>
<keyword evidence="7" id="KW-1185">Reference proteome</keyword>
<gene>
    <name evidence="6" type="ORF">GK108_12275</name>
</gene>
<dbReference type="RefSeq" id="WP_163948097.1">
    <property type="nucleotide sequence ID" value="NZ_JAAFZH010000004.1"/>
</dbReference>